<name>A0A6J5FS35_9BURK</name>
<keyword evidence="2" id="KW-1185">Reference proteome</keyword>
<evidence type="ECO:0000313" key="1">
    <source>
        <dbReference type="EMBL" id="CAB3785887.1"/>
    </source>
</evidence>
<reference evidence="1 2" key="1">
    <citation type="submission" date="2020-04" db="EMBL/GenBank/DDBJ databases">
        <authorList>
            <person name="De Canck E."/>
        </authorList>
    </citation>
    <scope>NUCLEOTIDE SEQUENCE [LARGE SCALE GENOMIC DNA]</scope>
    <source>
        <strain evidence="1 2">LMG 27177</strain>
    </source>
</reference>
<sequence>MGLTDRGSNWGKWDLHIHSPDTHLANRYNGDWRGFVGAIAASNFDAIGVTNYFLFADEEVERTQAAIREAGLATTVIGNLEFRLTQPNKDGEAINAHILFNPAIPTREINNRLSRLKLINTSDPSGDRQIYCNLDDINAAGQHLKNITVEFRTLRDWVDDSFDPDDCLFVGCPTGCAH</sequence>
<protein>
    <submittedName>
        <fullName evidence="1">Uncharacterized protein</fullName>
    </submittedName>
</protein>
<evidence type="ECO:0000313" key="2">
    <source>
        <dbReference type="Proteomes" id="UP000494252"/>
    </source>
</evidence>
<gene>
    <name evidence="1" type="ORF">LMG27177_01940</name>
</gene>
<dbReference type="Proteomes" id="UP000494252">
    <property type="component" value="Unassembled WGS sequence"/>
</dbReference>
<dbReference type="AlphaFoldDB" id="A0A6J5FS35"/>
<proteinExistence type="predicted"/>
<dbReference type="EMBL" id="CADIKI010000004">
    <property type="protein sequence ID" value="CAB3785887.1"/>
    <property type="molecule type" value="Genomic_DNA"/>
</dbReference>
<accession>A0A6J5FS35</accession>
<organism evidence="1 2">
    <name type="scientific">Paraburkholderia fynbosensis</name>
    <dbReference type="NCBI Taxonomy" id="1200993"/>
    <lineage>
        <taxon>Bacteria</taxon>
        <taxon>Pseudomonadati</taxon>
        <taxon>Pseudomonadota</taxon>
        <taxon>Betaproteobacteria</taxon>
        <taxon>Burkholderiales</taxon>
        <taxon>Burkholderiaceae</taxon>
        <taxon>Paraburkholderia</taxon>
    </lineage>
</organism>